<dbReference type="AlphaFoldDB" id="A0A210PG47"/>
<keyword evidence="7 11" id="KW-1133">Transmembrane helix</keyword>
<keyword evidence="6 12" id="KW-0732">Signal</keyword>
<comment type="caution">
    <text evidence="15">The sequence shown here is derived from an EMBL/GenBank/DDBJ whole genome shotgun (WGS) entry which is preliminary data.</text>
</comment>
<evidence type="ECO:0000256" key="4">
    <source>
        <dbReference type="ARBA" id="ARBA00022475"/>
    </source>
</evidence>
<dbReference type="GO" id="GO:0004888">
    <property type="term" value="F:transmembrane signaling receptor activity"/>
    <property type="evidence" value="ECO:0007669"/>
    <property type="project" value="InterPro"/>
</dbReference>
<dbReference type="STRING" id="6573.A0A210PG47"/>
<sequence>MNAVREGVCLVGLLVLLTSDEGRCALSPQQRADIDTRLSHDMATPPFYYTGNLTEVDLQLVMTNVRFSDENMADFTFYSYQIWRDERLAYPDIVNDSLAHHVVRQIYFDNIWLVESYVENELHSSVHDSVLLNRFVWIFPNGTIVYSMRLTVGLACNLQAIQFPIGEFICNLKYRIHSYSKDLVLLNWSSLKPIVFTRRAQQESVDTKQWRFSICDADDSAVIKSSCLEMSVVLVQDYRRFMVRLYMPSIFVVFVGWLSFWIDRSQVSARIKLGTLCLLAMITEEVGIKFLLPTNIQLDAVDVWFCANLVFVLIAIMEYTFVHAVDCYQEKLRKEQEAKSHVQVSKENGKSFGEIDGLSMEELQHPDTFDCDRQTSYDVVAKTKADETWLCWSRVLMKISTGRVEKYARLLYAIAFVVFQIFYWVYYLNYKSVVQPSEPDFDVACTGD</sequence>
<dbReference type="Gene3D" id="1.20.58.390">
    <property type="entry name" value="Neurotransmitter-gated ion-channel transmembrane domain"/>
    <property type="match status" value="1"/>
</dbReference>
<dbReference type="Proteomes" id="UP000242188">
    <property type="component" value="Unassembled WGS sequence"/>
</dbReference>
<keyword evidence="3" id="KW-0813">Transport</keyword>
<evidence type="ECO:0000256" key="6">
    <source>
        <dbReference type="ARBA" id="ARBA00022729"/>
    </source>
</evidence>
<dbReference type="InterPro" id="IPR006202">
    <property type="entry name" value="Neur_chan_lig-bd"/>
</dbReference>
<dbReference type="PANTHER" id="PTHR18945">
    <property type="entry name" value="NEUROTRANSMITTER GATED ION CHANNEL"/>
    <property type="match status" value="1"/>
</dbReference>
<keyword evidence="9 11" id="KW-0472">Membrane</keyword>
<dbReference type="Gene3D" id="2.70.170.10">
    <property type="entry name" value="Neurotransmitter-gated ion-channel ligand-binding domain"/>
    <property type="match status" value="1"/>
</dbReference>
<feature type="transmembrane region" description="Helical" evidence="11">
    <location>
        <begin position="304"/>
        <end position="325"/>
    </location>
</feature>
<feature type="transmembrane region" description="Helical" evidence="11">
    <location>
        <begin position="273"/>
        <end position="292"/>
    </location>
</feature>
<evidence type="ECO:0000259" key="13">
    <source>
        <dbReference type="Pfam" id="PF02931"/>
    </source>
</evidence>
<dbReference type="CDD" id="cd18987">
    <property type="entry name" value="LGIC_ECD_anion"/>
    <property type="match status" value="1"/>
</dbReference>
<evidence type="ECO:0000256" key="7">
    <source>
        <dbReference type="ARBA" id="ARBA00022989"/>
    </source>
</evidence>
<dbReference type="InterPro" id="IPR006029">
    <property type="entry name" value="Neurotrans-gated_channel_TM"/>
</dbReference>
<organism evidence="15 16">
    <name type="scientific">Mizuhopecten yessoensis</name>
    <name type="common">Japanese scallop</name>
    <name type="synonym">Patinopecten yessoensis</name>
    <dbReference type="NCBI Taxonomy" id="6573"/>
    <lineage>
        <taxon>Eukaryota</taxon>
        <taxon>Metazoa</taxon>
        <taxon>Spiralia</taxon>
        <taxon>Lophotrochozoa</taxon>
        <taxon>Mollusca</taxon>
        <taxon>Bivalvia</taxon>
        <taxon>Autobranchia</taxon>
        <taxon>Pteriomorphia</taxon>
        <taxon>Pectinida</taxon>
        <taxon>Pectinoidea</taxon>
        <taxon>Pectinidae</taxon>
        <taxon>Mizuhopecten</taxon>
    </lineage>
</organism>
<feature type="chain" id="PRO_5013324221" evidence="12">
    <location>
        <begin position="25"/>
        <end position="448"/>
    </location>
</feature>
<evidence type="ECO:0000256" key="11">
    <source>
        <dbReference type="SAM" id="Phobius"/>
    </source>
</evidence>
<evidence type="ECO:0000256" key="8">
    <source>
        <dbReference type="ARBA" id="ARBA00023065"/>
    </source>
</evidence>
<protein>
    <submittedName>
        <fullName evidence="15">Glutamate-gated chloride channel</fullName>
    </submittedName>
</protein>
<dbReference type="InterPro" id="IPR006201">
    <property type="entry name" value="Neur_channel"/>
</dbReference>
<dbReference type="SUPFAM" id="SSF63712">
    <property type="entry name" value="Nicotinic receptor ligand binding domain-like"/>
    <property type="match status" value="1"/>
</dbReference>
<feature type="transmembrane region" description="Helical" evidence="11">
    <location>
        <begin position="407"/>
        <end position="426"/>
    </location>
</feature>
<dbReference type="Pfam" id="PF02931">
    <property type="entry name" value="Neur_chan_LBD"/>
    <property type="match status" value="1"/>
</dbReference>
<keyword evidence="5 11" id="KW-0812">Transmembrane</keyword>
<dbReference type="InterPro" id="IPR036734">
    <property type="entry name" value="Neur_chan_lig-bd_sf"/>
</dbReference>
<keyword evidence="4" id="KW-1003">Cell membrane</keyword>
<evidence type="ECO:0000256" key="1">
    <source>
        <dbReference type="ARBA" id="ARBA00004141"/>
    </source>
</evidence>
<feature type="domain" description="Neurotransmitter-gated ion-channel transmembrane" evidence="14">
    <location>
        <begin position="245"/>
        <end position="342"/>
    </location>
</feature>
<dbReference type="SUPFAM" id="SSF90112">
    <property type="entry name" value="Neurotransmitter-gated ion-channel transmembrane pore"/>
    <property type="match status" value="1"/>
</dbReference>
<feature type="transmembrane region" description="Helical" evidence="11">
    <location>
        <begin position="241"/>
        <end position="261"/>
    </location>
</feature>
<evidence type="ECO:0000256" key="10">
    <source>
        <dbReference type="ARBA" id="ARBA00023303"/>
    </source>
</evidence>
<dbReference type="InterPro" id="IPR036719">
    <property type="entry name" value="Neuro-gated_channel_TM_sf"/>
</dbReference>
<keyword evidence="16" id="KW-1185">Reference proteome</keyword>
<dbReference type="OrthoDB" id="6342992at2759"/>
<keyword evidence="8" id="KW-0406">Ion transport</keyword>
<proteinExistence type="predicted"/>
<evidence type="ECO:0000313" key="16">
    <source>
        <dbReference type="Proteomes" id="UP000242188"/>
    </source>
</evidence>
<feature type="signal peptide" evidence="12">
    <location>
        <begin position="1"/>
        <end position="24"/>
    </location>
</feature>
<feature type="domain" description="Neurotransmitter-gated ion-channel ligand-binding" evidence="13">
    <location>
        <begin position="40"/>
        <end position="216"/>
    </location>
</feature>
<dbReference type="GO" id="GO:0005886">
    <property type="term" value="C:plasma membrane"/>
    <property type="evidence" value="ECO:0007669"/>
    <property type="project" value="UniProtKB-SubCell"/>
</dbReference>
<reference evidence="15 16" key="1">
    <citation type="journal article" date="2017" name="Nat. Ecol. Evol.">
        <title>Scallop genome provides insights into evolution of bilaterian karyotype and development.</title>
        <authorList>
            <person name="Wang S."/>
            <person name="Zhang J."/>
            <person name="Jiao W."/>
            <person name="Li J."/>
            <person name="Xun X."/>
            <person name="Sun Y."/>
            <person name="Guo X."/>
            <person name="Huan P."/>
            <person name="Dong B."/>
            <person name="Zhang L."/>
            <person name="Hu X."/>
            <person name="Sun X."/>
            <person name="Wang J."/>
            <person name="Zhao C."/>
            <person name="Wang Y."/>
            <person name="Wang D."/>
            <person name="Huang X."/>
            <person name="Wang R."/>
            <person name="Lv J."/>
            <person name="Li Y."/>
            <person name="Zhang Z."/>
            <person name="Liu B."/>
            <person name="Lu W."/>
            <person name="Hui Y."/>
            <person name="Liang J."/>
            <person name="Zhou Z."/>
            <person name="Hou R."/>
            <person name="Li X."/>
            <person name="Liu Y."/>
            <person name="Li H."/>
            <person name="Ning X."/>
            <person name="Lin Y."/>
            <person name="Zhao L."/>
            <person name="Xing Q."/>
            <person name="Dou J."/>
            <person name="Li Y."/>
            <person name="Mao J."/>
            <person name="Guo H."/>
            <person name="Dou H."/>
            <person name="Li T."/>
            <person name="Mu C."/>
            <person name="Jiang W."/>
            <person name="Fu Q."/>
            <person name="Fu X."/>
            <person name="Miao Y."/>
            <person name="Liu J."/>
            <person name="Yu Q."/>
            <person name="Li R."/>
            <person name="Liao H."/>
            <person name="Li X."/>
            <person name="Kong Y."/>
            <person name="Jiang Z."/>
            <person name="Chourrout D."/>
            <person name="Li R."/>
            <person name="Bao Z."/>
        </authorList>
    </citation>
    <scope>NUCLEOTIDE SEQUENCE [LARGE SCALE GENOMIC DNA]</scope>
    <source>
        <strain evidence="15 16">PY_sf001</strain>
    </source>
</reference>
<evidence type="ECO:0000256" key="9">
    <source>
        <dbReference type="ARBA" id="ARBA00023136"/>
    </source>
</evidence>
<evidence type="ECO:0000256" key="3">
    <source>
        <dbReference type="ARBA" id="ARBA00022448"/>
    </source>
</evidence>
<dbReference type="InterPro" id="IPR006028">
    <property type="entry name" value="GABAA/Glycine_rcpt"/>
</dbReference>
<accession>A0A210PG47</accession>
<dbReference type="PRINTS" id="PR00253">
    <property type="entry name" value="GABAARECEPTR"/>
</dbReference>
<dbReference type="Pfam" id="PF02932">
    <property type="entry name" value="Neur_chan_memb"/>
    <property type="match status" value="1"/>
</dbReference>
<evidence type="ECO:0000313" key="15">
    <source>
        <dbReference type="EMBL" id="OWF35468.1"/>
    </source>
</evidence>
<evidence type="ECO:0000256" key="2">
    <source>
        <dbReference type="ARBA" id="ARBA00004236"/>
    </source>
</evidence>
<keyword evidence="10" id="KW-0407">Ion channel</keyword>
<dbReference type="InterPro" id="IPR038050">
    <property type="entry name" value="Neuro_actylchol_rec"/>
</dbReference>
<evidence type="ECO:0000256" key="5">
    <source>
        <dbReference type="ARBA" id="ARBA00022692"/>
    </source>
</evidence>
<dbReference type="GO" id="GO:0005230">
    <property type="term" value="F:extracellular ligand-gated monoatomic ion channel activity"/>
    <property type="evidence" value="ECO:0007669"/>
    <property type="project" value="InterPro"/>
</dbReference>
<gene>
    <name evidence="15" type="ORF">KP79_PYT18408</name>
</gene>
<name>A0A210PG47_MIZYE</name>
<comment type="subcellular location">
    <subcellularLocation>
        <location evidence="2">Cell membrane</location>
    </subcellularLocation>
    <subcellularLocation>
        <location evidence="1">Membrane</location>
        <topology evidence="1">Multi-pass membrane protein</topology>
    </subcellularLocation>
</comment>
<dbReference type="EMBL" id="NEDP02076726">
    <property type="protein sequence ID" value="OWF35468.1"/>
    <property type="molecule type" value="Genomic_DNA"/>
</dbReference>
<evidence type="ECO:0000259" key="14">
    <source>
        <dbReference type="Pfam" id="PF02932"/>
    </source>
</evidence>
<evidence type="ECO:0000256" key="12">
    <source>
        <dbReference type="SAM" id="SignalP"/>
    </source>
</evidence>